<dbReference type="EMBL" id="JACIEJ010000002">
    <property type="protein sequence ID" value="MBB3984479.1"/>
    <property type="molecule type" value="Genomic_DNA"/>
</dbReference>
<dbReference type="AlphaFoldDB" id="A0A7W6DSP2"/>
<evidence type="ECO:0000313" key="5">
    <source>
        <dbReference type="Proteomes" id="UP000541426"/>
    </source>
</evidence>
<dbReference type="InterPro" id="IPR009057">
    <property type="entry name" value="Homeodomain-like_sf"/>
</dbReference>
<dbReference type="PRINTS" id="PR00455">
    <property type="entry name" value="HTHTETR"/>
</dbReference>
<proteinExistence type="predicted"/>
<evidence type="ECO:0000313" key="4">
    <source>
        <dbReference type="EMBL" id="MBB3984479.1"/>
    </source>
</evidence>
<dbReference type="SUPFAM" id="SSF46689">
    <property type="entry name" value="Homeodomain-like"/>
    <property type="match status" value="1"/>
</dbReference>
<keyword evidence="5" id="KW-1185">Reference proteome</keyword>
<dbReference type="GO" id="GO:0003700">
    <property type="term" value="F:DNA-binding transcription factor activity"/>
    <property type="evidence" value="ECO:0007669"/>
    <property type="project" value="TreeGrafter"/>
</dbReference>
<feature type="DNA-binding region" description="H-T-H motif" evidence="2">
    <location>
        <begin position="30"/>
        <end position="49"/>
    </location>
</feature>
<dbReference type="Pfam" id="PF14246">
    <property type="entry name" value="TetR_C_7"/>
    <property type="match status" value="1"/>
</dbReference>
<sequence length="195" mass="21169">MTPDEKEAREKQIADAAYDLLKEKGFGGMSMLAVARKAKASNETLYRWYGDKSGLFAMLIARNVDAISDRLDQVTQARDEAALIELGSLLLELLLSPRAIELNRAAAADPKNQLGALLAEGGRGRVFPRVLLFFEGLRAEGLVRQKAQDAASLWLDLLVGDVPLRCVTGALKPPEADARHTRATLAATRVLILCG</sequence>
<reference evidence="4 5" key="1">
    <citation type="submission" date="2020-08" db="EMBL/GenBank/DDBJ databases">
        <title>Genomic Encyclopedia of Type Strains, Phase IV (KMG-IV): sequencing the most valuable type-strain genomes for metagenomic binning, comparative biology and taxonomic classification.</title>
        <authorList>
            <person name="Goeker M."/>
        </authorList>
    </citation>
    <scope>NUCLEOTIDE SEQUENCE [LARGE SCALE GENOMIC DNA]</scope>
    <source>
        <strain evidence="4 5">DSM 102235</strain>
    </source>
</reference>
<feature type="domain" description="HTH tetR-type" evidence="3">
    <location>
        <begin position="7"/>
        <end position="67"/>
    </location>
</feature>
<evidence type="ECO:0000256" key="2">
    <source>
        <dbReference type="PROSITE-ProRule" id="PRU00335"/>
    </source>
</evidence>
<keyword evidence="1 2" id="KW-0238">DNA-binding</keyword>
<dbReference type="PANTHER" id="PTHR30055">
    <property type="entry name" value="HTH-TYPE TRANSCRIPTIONAL REGULATOR RUTR"/>
    <property type="match status" value="1"/>
</dbReference>
<dbReference type="Proteomes" id="UP000541426">
    <property type="component" value="Unassembled WGS sequence"/>
</dbReference>
<dbReference type="Gene3D" id="1.10.357.10">
    <property type="entry name" value="Tetracycline Repressor, domain 2"/>
    <property type="match status" value="1"/>
</dbReference>
<dbReference type="InterPro" id="IPR001647">
    <property type="entry name" value="HTH_TetR"/>
</dbReference>
<protein>
    <submittedName>
        <fullName evidence="4">AcrR family transcriptional regulator</fullName>
    </submittedName>
</protein>
<dbReference type="Gene3D" id="1.10.10.60">
    <property type="entry name" value="Homeodomain-like"/>
    <property type="match status" value="1"/>
</dbReference>
<evidence type="ECO:0000256" key="1">
    <source>
        <dbReference type="ARBA" id="ARBA00023125"/>
    </source>
</evidence>
<name>A0A7W6DSP2_9RHOB</name>
<dbReference type="InterPro" id="IPR039536">
    <property type="entry name" value="TetR_C_Proteobacteria"/>
</dbReference>
<dbReference type="GO" id="GO:0000976">
    <property type="term" value="F:transcription cis-regulatory region binding"/>
    <property type="evidence" value="ECO:0007669"/>
    <property type="project" value="TreeGrafter"/>
</dbReference>
<evidence type="ECO:0000259" key="3">
    <source>
        <dbReference type="PROSITE" id="PS50977"/>
    </source>
</evidence>
<gene>
    <name evidence="4" type="ORF">GGQ68_000795</name>
</gene>
<dbReference type="Pfam" id="PF00440">
    <property type="entry name" value="TetR_N"/>
    <property type="match status" value="1"/>
</dbReference>
<accession>A0A7W6DSP2</accession>
<comment type="caution">
    <text evidence="4">The sequence shown here is derived from an EMBL/GenBank/DDBJ whole genome shotgun (WGS) entry which is preliminary data.</text>
</comment>
<dbReference type="InterPro" id="IPR050109">
    <property type="entry name" value="HTH-type_TetR-like_transc_reg"/>
</dbReference>
<dbReference type="RefSeq" id="WP_183963121.1">
    <property type="nucleotide sequence ID" value="NZ_BAABBZ010000014.1"/>
</dbReference>
<dbReference type="PANTHER" id="PTHR30055:SF146">
    <property type="entry name" value="HTH-TYPE TRANSCRIPTIONAL DUAL REGULATOR CECR"/>
    <property type="match status" value="1"/>
</dbReference>
<organism evidence="4 5">
    <name type="scientific">Sagittula marina</name>
    <dbReference type="NCBI Taxonomy" id="943940"/>
    <lineage>
        <taxon>Bacteria</taxon>
        <taxon>Pseudomonadati</taxon>
        <taxon>Pseudomonadota</taxon>
        <taxon>Alphaproteobacteria</taxon>
        <taxon>Rhodobacterales</taxon>
        <taxon>Roseobacteraceae</taxon>
        <taxon>Sagittula</taxon>
    </lineage>
</organism>
<dbReference type="PROSITE" id="PS50977">
    <property type="entry name" value="HTH_TETR_2"/>
    <property type="match status" value="1"/>
</dbReference>